<keyword evidence="3 7" id="KW-0812">Transmembrane</keyword>
<evidence type="ECO:0000256" key="6">
    <source>
        <dbReference type="SAM" id="MobiDB-lite"/>
    </source>
</evidence>
<evidence type="ECO:0000256" key="4">
    <source>
        <dbReference type="ARBA" id="ARBA00022989"/>
    </source>
</evidence>
<dbReference type="KEGG" id="srt:Srot_0781"/>
<keyword evidence="2" id="KW-1003">Cell membrane</keyword>
<organism evidence="9 10">
    <name type="scientific">Segniliparus rotundus (strain ATCC BAA-972 / CDC 1076 / CIP 108378 / DSM 44985 / JCM 13578)</name>
    <dbReference type="NCBI Taxonomy" id="640132"/>
    <lineage>
        <taxon>Bacteria</taxon>
        <taxon>Bacillati</taxon>
        <taxon>Actinomycetota</taxon>
        <taxon>Actinomycetes</taxon>
        <taxon>Mycobacteriales</taxon>
        <taxon>Segniliparaceae</taxon>
        <taxon>Segniliparus</taxon>
    </lineage>
</organism>
<name>D6ZDJ6_SEGRD</name>
<evidence type="ECO:0000256" key="2">
    <source>
        <dbReference type="ARBA" id="ARBA00022475"/>
    </source>
</evidence>
<evidence type="ECO:0000313" key="10">
    <source>
        <dbReference type="Proteomes" id="UP000002247"/>
    </source>
</evidence>
<protein>
    <recommendedName>
        <fullName evidence="8">Cardiolipin synthase N-terminal domain-containing protein</fullName>
    </recommendedName>
</protein>
<evidence type="ECO:0000256" key="3">
    <source>
        <dbReference type="ARBA" id="ARBA00022692"/>
    </source>
</evidence>
<accession>D6ZDJ6</accession>
<sequence>MDGTRDISLRFPREQAQVAEDDLVLDPSLFAVSLFALAAFAVWFVTLHAIARSGNATLTVKTLWSLAVLALPVLGGLLWLRFASSANTSAEPSGARAQNPSCSGVD</sequence>
<evidence type="ECO:0000259" key="8">
    <source>
        <dbReference type="Pfam" id="PF13396"/>
    </source>
</evidence>
<feature type="transmembrane region" description="Helical" evidence="7">
    <location>
        <begin position="29"/>
        <end position="51"/>
    </location>
</feature>
<comment type="subcellular location">
    <subcellularLocation>
        <location evidence="1">Cell membrane</location>
        <topology evidence="1">Multi-pass membrane protein</topology>
    </subcellularLocation>
</comment>
<dbReference type="AlphaFoldDB" id="D6ZDJ6"/>
<dbReference type="Proteomes" id="UP000002247">
    <property type="component" value="Chromosome"/>
</dbReference>
<dbReference type="GO" id="GO:0005886">
    <property type="term" value="C:plasma membrane"/>
    <property type="evidence" value="ECO:0007669"/>
    <property type="project" value="UniProtKB-SubCell"/>
</dbReference>
<dbReference type="HOGENOM" id="CLU_2221392_0_0_11"/>
<evidence type="ECO:0000256" key="5">
    <source>
        <dbReference type="ARBA" id="ARBA00023136"/>
    </source>
</evidence>
<gene>
    <name evidence="9" type="ordered locus">Srot_0781</name>
</gene>
<keyword evidence="5 7" id="KW-0472">Membrane</keyword>
<dbReference type="RefSeq" id="WP_013137716.1">
    <property type="nucleotide sequence ID" value="NC_014168.1"/>
</dbReference>
<dbReference type="InterPro" id="IPR027379">
    <property type="entry name" value="CLS_N"/>
</dbReference>
<keyword evidence="10" id="KW-1185">Reference proteome</keyword>
<proteinExistence type="predicted"/>
<keyword evidence="4 7" id="KW-1133">Transmembrane helix</keyword>
<reference evidence="9 10" key="1">
    <citation type="journal article" date="2010" name="Stand. Genomic Sci.">
        <title>Complete genome sequence of Segniliparus rotundus type strain (CDC 1076).</title>
        <authorList>
            <person name="Sikorski J."/>
            <person name="Lapidus A."/>
            <person name="Copeland A."/>
            <person name="Misra M."/>
            <person name="Glavina Del Rio T."/>
            <person name="Nolan M."/>
            <person name="Lucas S."/>
            <person name="Chen F."/>
            <person name="Tice H."/>
            <person name="Cheng J.F."/>
            <person name="Jando M."/>
            <person name="Schneider S."/>
            <person name="Bruce D."/>
            <person name="Goodwin L."/>
            <person name="Pitluck S."/>
            <person name="Liolios K."/>
            <person name="Mikhailova N."/>
            <person name="Pati A."/>
            <person name="Ivanova N."/>
            <person name="Mavromatis K."/>
            <person name="Chen A."/>
            <person name="Palaniappan K."/>
            <person name="Chertkov O."/>
            <person name="Land M."/>
            <person name="Hauser L."/>
            <person name="Chang Y.J."/>
            <person name="Jeffries C.D."/>
            <person name="Brettin T."/>
            <person name="Detter J.C."/>
            <person name="Han C."/>
            <person name="Rohde M."/>
            <person name="Goker M."/>
            <person name="Bristow J."/>
            <person name="Eisen J.A."/>
            <person name="Markowitz V."/>
            <person name="Hugenholtz P."/>
            <person name="Kyrpides N.C."/>
            <person name="Klenk H.P."/>
        </authorList>
    </citation>
    <scope>NUCLEOTIDE SEQUENCE [LARGE SCALE GENOMIC DNA]</scope>
    <source>
        <strain evidence="10">ATCC BAA-972 / CDC 1076 / CIP 108378 / DSM 44985 / JCM 13578</strain>
    </source>
</reference>
<evidence type="ECO:0000313" key="9">
    <source>
        <dbReference type="EMBL" id="ADG97260.1"/>
    </source>
</evidence>
<dbReference type="Pfam" id="PF13396">
    <property type="entry name" value="PLDc_N"/>
    <property type="match status" value="1"/>
</dbReference>
<feature type="region of interest" description="Disordered" evidence="6">
    <location>
        <begin position="86"/>
        <end position="106"/>
    </location>
</feature>
<dbReference type="EMBL" id="CP001958">
    <property type="protein sequence ID" value="ADG97260.1"/>
    <property type="molecule type" value="Genomic_DNA"/>
</dbReference>
<evidence type="ECO:0000256" key="1">
    <source>
        <dbReference type="ARBA" id="ARBA00004651"/>
    </source>
</evidence>
<feature type="transmembrane region" description="Helical" evidence="7">
    <location>
        <begin position="63"/>
        <end position="82"/>
    </location>
</feature>
<evidence type="ECO:0000256" key="7">
    <source>
        <dbReference type="SAM" id="Phobius"/>
    </source>
</evidence>
<feature type="domain" description="Cardiolipin synthase N-terminal" evidence="8">
    <location>
        <begin position="39"/>
        <end position="82"/>
    </location>
</feature>